<dbReference type="InterPro" id="IPR036291">
    <property type="entry name" value="NAD(P)-bd_dom_sf"/>
</dbReference>
<dbReference type="Proteomes" id="UP000001876">
    <property type="component" value="Unassembled WGS sequence"/>
</dbReference>
<feature type="binding site" evidence="4">
    <location>
        <position position="268"/>
    </location>
    <ligand>
        <name>a divalent metal cation</name>
        <dbReference type="ChEBI" id="CHEBI:60240"/>
    </ligand>
</feature>
<feature type="binding site" evidence="4">
    <location>
        <position position="267"/>
    </location>
    <ligand>
        <name>a divalent metal cation</name>
        <dbReference type="ChEBI" id="CHEBI:60240"/>
    </ligand>
</feature>
<evidence type="ECO:0000313" key="9">
    <source>
        <dbReference type="Proteomes" id="UP000001876"/>
    </source>
</evidence>
<dbReference type="OMA" id="EVPVTPW"/>
<dbReference type="SMART" id="SM01274">
    <property type="entry name" value="malic"/>
    <property type="match status" value="1"/>
</dbReference>
<feature type="active site" description="Proton donor" evidence="2">
    <location>
        <position position="123"/>
    </location>
</feature>
<proteinExistence type="inferred from homology"/>
<dbReference type="PIRSF" id="PIRSF000106">
    <property type="entry name" value="ME"/>
    <property type="match status" value="1"/>
</dbReference>
<dbReference type="InterPro" id="IPR012301">
    <property type="entry name" value="Malic_N_dom"/>
</dbReference>
<dbReference type="Pfam" id="PF00390">
    <property type="entry name" value="malic"/>
    <property type="match status" value="1"/>
</dbReference>
<dbReference type="InterPro" id="IPR012302">
    <property type="entry name" value="Malic_NAD-bd"/>
</dbReference>
<evidence type="ECO:0000256" key="5">
    <source>
        <dbReference type="SAM" id="MobiDB-lite"/>
    </source>
</evidence>
<dbReference type="GO" id="GO:0006108">
    <property type="term" value="P:malate metabolic process"/>
    <property type="evidence" value="ECO:0007669"/>
    <property type="project" value="TreeGrafter"/>
</dbReference>
<feature type="domain" description="Malic enzyme NAD-binding" evidence="6">
    <location>
        <begin position="292"/>
        <end position="548"/>
    </location>
</feature>
<dbReference type="PANTHER" id="PTHR23406">
    <property type="entry name" value="MALIC ENZYME-RELATED"/>
    <property type="match status" value="1"/>
</dbReference>
<sequence length="584" mass="63669">MERRDARRLERVERARGGRRRDPTPVTPWVRQVISGDQLLRSARYNKGMAFTDDERDKLRLRGLLPPAKFTQATQVKRVMKNVRALDSLVAKHLHLVGLQERNENLFFRVLIEHADELMPVMYSRDSVGRVCAKFSEVFNRPRGLYVSHLDRGRVYGILKNWPETKVKLVVVTDGERAMGMGDLGVQGMGVAAAKTNLYTSLGGVHPSETLAVCVDVGTNNKTLLNDPLYIGTKTERITGEVYDDLMDEFIAAVKRRFGERTVVQFEDFSNRNGKRLLDRYVSSATAFNDDIHGVAASTLAGIIAAESKTGKSASEHTYLIAGAGETGTGIGDMIAEYIATTSEPKSTVVEARRKIFFVDSKGLVTRDRAEKEPDLALHKLPYAHDGVADASTVLDAIRAVKPTALIGDVLRTMGELNDAPLIFALSRHEGISECTAAEAYAATGGRCVFAARVNTPPFVPPPGCGSNGGKTITLQPSTSAYVFPGFAMGLILADASRVRAPLFIAAAEAVAAAVTEEELSQGAVYPRVSRMREVAASVAANVAAACYDSGLATTTAKEQAPTYEKLLETAKKRRYDPSYRSYM</sequence>
<feature type="domain" description="Malic enzyme N-terminal" evidence="7">
    <location>
        <begin position="100"/>
        <end position="282"/>
    </location>
</feature>
<dbReference type="SMART" id="SM00919">
    <property type="entry name" value="Malic_M"/>
    <property type="match status" value="1"/>
</dbReference>
<accession>C1N1Y7</accession>
<feature type="active site" description="Proton acceptor" evidence="2">
    <location>
        <position position="195"/>
    </location>
</feature>
<keyword evidence="4" id="KW-0479">Metal-binding</keyword>
<dbReference type="Gene3D" id="3.40.50.10380">
    <property type="entry name" value="Malic enzyme, N-terminal domain"/>
    <property type="match status" value="1"/>
</dbReference>
<evidence type="ECO:0000256" key="3">
    <source>
        <dbReference type="PIRSR" id="PIRSR000106-2"/>
    </source>
</evidence>
<evidence type="ECO:0000259" key="7">
    <source>
        <dbReference type="SMART" id="SM01274"/>
    </source>
</evidence>
<reference evidence="8 9" key="1">
    <citation type="journal article" date="2009" name="Science">
        <title>Green evolution and dynamic adaptations revealed by genomes of the marine picoeukaryotes Micromonas.</title>
        <authorList>
            <person name="Worden A.Z."/>
            <person name="Lee J.H."/>
            <person name="Mock T."/>
            <person name="Rouze P."/>
            <person name="Simmons M.P."/>
            <person name="Aerts A.L."/>
            <person name="Allen A.E."/>
            <person name="Cuvelier M.L."/>
            <person name="Derelle E."/>
            <person name="Everett M.V."/>
            <person name="Foulon E."/>
            <person name="Grimwood J."/>
            <person name="Gundlach H."/>
            <person name="Henrissat B."/>
            <person name="Napoli C."/>
            <person name="McDonald S.M."/>
            <person name="Parker M.S."/>
            <person name="Rombauts S."/>
            <person name="Salamov A."/>
            <person name="Von Dassow P."/>
            <person name="Badger J.H."/>
            <person name="Coutinho P.M."/>
            <person name="Demir E."/>
            <person name="Dubchak I."/>
            <person name="Gentemann C."/>
            <person name="Eikrem W."/>
            <person name="Gready J.E."/>
            <person name="John U."/>
            <person name="Lanier W."/>
            <person name="Lindquist E.A."/>
            <person name="Lucas S."/>
            <person name="Mayer K.F."/>
            <person name="Moreau H."/>
            <person name="Not F."/>
            <person name="Otillar R."/>
            <person name="Panaud O."/>
            <person name="Pangilinan J."/>
            <person name="Paulsen I."/>
            <person name="Piegu B."/>
            <person name="Poliakov A."/>
            <person name="Robbens S."/>
            <person name="Schmutz J."/>
            <person name="Toulza E."/>
            <person name="Wyss T."/>
            <person name="Zelensky A."/>
            <person name="Zhou K."/>
            <person name="Armbrust E.V."/>
            <person name="Bhattacharya D."/>
            <person name="Goodenough U.W."/>
            <person name="Van de Peer Y."/>
            <person name="Grigoriev I.V."/>
        </authorList>
    </citation>
    <scope>NUCLEOTIDE SEQUENCE [LARGE SCALE GENOMIC DNA]</scope>
    <source>
        <strain evidence="8 9">CCMP1545</strain>
    </source>
</reference>
<dbReference type="InterPro" id="IPR001891">
    <property type="entry name" value="Malic_OxRdtase"/>
</dbReference>
<dbReference type="Gene3D" id="3.40.50.720">
    <property type="entry name" value="NAD(P)-binding Rossmann-like Domain"/>
    <property type="match status" value="1"/>
</dbReference>
<evidence type="ECO:0000256" key="1">
    <source>
        <dbReference type="ARBA" id="ARBA00008785"/>
    </source>
</evidence>
<dbReference type="Pfam" id="PF03949">
    <property type="entry name" value="Malic_M"/>
    <property type="match status" value="1"/>
</dbReference>
<dbReference type="GeneID" id="9687639"/>
<dbReference type="GO" id="GO:0009507">
    <property type="term" value="C:chloroplast"/>
    <property type="evidence" value="ECO:0007669"/>
    <property type="project" value="TreeGrafter"/>
</dbReference>
<dbReference type="KEGG" id="mpp:MICPUCDRAFT_45850"/>
<dbReference type="GO" id="GO:0046872">
    <property type="term" value="F:metal ion binding"/>
    <property type="evidence" value="ECO:0007669"/>
    <property type="project" value="UniProtKB-KW"/>
</dbReference>
<feature type="region of interest" description="Disordered" evidence="5">
    <location>
        <begin position="1"/>
        <end position="26"/>
    </location>
</feature>
<comment type="similarity">
    <text evidence="1">Belongs to the malic enzymes family.</text>
</comment>
<feature type="binding site" evidence="3">
    <location>
        <position position="177"/>
    </location>
    <ligand>
        <name>(S)-malate</name>
        <dbReference type="ChEBI" id="CHEBI:15589"/>
    </ligand>
</feature>
<feature type="binding site" evidence="4">
    <location>
        <position position="291"/>
    </location>
    <ligand>
        <name>a divalent metal cation</name>
        <dbReference type="ChEBI" id="CHEBI:60240"/>
    </ligand>
</feature>
<comment type="cofactor">
    <cofactor evidence="4">
        <name>Mg(2+)</name>
        <dbReference type="ChEBI" id="CHEBI:18420"/>
    </cofactor>
    <cofactor evidence="4">
        <name>Mn(2+)</name>
        <dbReference type="ChEBI" id="CHEBI:29035"/>
    </cofactor>
    <text evidence="4">Divalent metal cations. Prefers magnesium or manganese.</text>
</comment>
<feature type="compositionally biased region" description="Basic and acidic residues" evidence="5">
    <location>
        <begin position="1"/>
        <end position="23"/>
    </location>
</feature>
<evidence type="ECO:0000256" key="4">
    <source>
        <dbReference type="PIRSR" id="PIRSR000106-3"/>
    </source>
</evidence>
<dbReference type="eggNOG" id="KOG1257">
    <property type="taxonomic scope" value="Eukaryota"/>
</dbReference>
<name>C1N1Y7_MICPC</name>
<dbReference type="SUPFAM" id="SSF51735">
    <property type="entry name" value="NAD(P)-binding Rossmann-fold domains"/>
    <property type="match status" value="1"/>
</dbReference>
<evidence type="ECO:0000313" key="8">
    <source>
        <dbReference type="EMBL" id="EEH53708.1"/>
    </source>
</evidence>
<protein>
    <submittedName>
        <fullName evidence="8">Malic oxidoreductase mitochondrial</fullName>
    </submittedName>
</protein>
<organism evidence="9">
    <name type="scientific">Micromonas pusilla (strain CCMP1545)</name>
    <name type="common">Picoplanktonic green alga</name>
    <dbReference type="NCBI Taxonomy" id="564608"/>
    <lineage>
        <taxon>Eukaryota</taxon>
        <taxon>Viridiplantae</taxon>
        <taxon>Chlorophyta</taxon>
        <taxon>Mamiellophyceae</taxon>
        <taxon>Mamiellales</taxon>
        <taxon>Mamiellaceae</taxon>
        <taxon>Micromonas</taxon>
    </lineage>
</organism>
<dbReference type="GO" id="GO:0004473">
    <property type="term" value="F:malate dehydrogenase (decarboxylating) (NADP+) activity"/>
    <property type="evidence" value="ECO:0007669"/>
    <property type="project" value="TreeGrafter"/>
</dbReference>
<dbReference type="PRINTS" id="PR00072">
    <property type="entry name" value="MALOXRDTASE"/>
</dbReference>
<keyword evidence="9" id="KW-1185">Reference proteome</keyword>
<dbReference type="OrthoDB" id="5365701at2759"/>
<dbReference type="InterPro" id="IPR037062">
    <property type="entry name" value="Malic_N_dom_sf"/>
</dbReference>
<dbReference type="AlphaFoldDB" id="C1N1Y7"/>
<dbReference type="EMBL" id="GG663745">
    <property type="protein sequence ID" value="EEH53708.1"/>
    <property type="molecule type" value="Genomic_DNA"/>
</dbReference>
<dbReference type="PANTHER" id="PTHR23406:SF90">
    <property type="entry name" value="MALIC ENZYME-RELATED"/>
    <property type="match status" value="1"/>
</dbReference>
<dbReference type="STRING" id="564608.C1N1Y7"/>
<dbReference type="GO" id="GO:0051287">
    <property type="term" value="F:NAD binding"/>
    <property type="evidence" value="ECO:0007669"/>
    <property type="project" value="InterPro"/>
</dbReference>
<dbReference type="NCBIfam" id="NF010052">
    <property type="entry name" value="PRK13529.1"/>
    <property type="match status" value="1"/>
</dbReference>
<dbReference type="InterPro" id="IPR046346">
    <property type="entry name" value="Aminoacid_DH-like_N_sf"/>
</dbReference>
<evidence type="ECO:0000259" key="6">
    <source>
        <dbReference type="SMART" id="SM00919"/>
    </source>
</evidence>
<dbReference type="RefSeq" id="XP_003061996.1">
    <property type="nucleotide sequence ID" value="XM_003061950.1"/>
</dbReference>
<gene>
    <name evidence="8" type="primary">NADP-ME_3</name>
    <name evidence="8" type="ORF">MICPUCDRAFT_45850</name>
</gene>
<dbReference type="SUPFAM" id="SSF53223">
    <property type="entry name" value="Aminoacid dehydrogenase-like, N-terminal domain"/>
    <property type="match status" value="1"/>
</dbReference>
<evidence type="ECO:0000256" key="2">
    <source>
        <dbReference type="PIRSR" id="PIRSR000106-1"/>
    </source>
</evidence>